<organism evidence="2 3">
    <name type="scientific">Victivallis vadensis</name>
    <dbReference type="NCBI Taxonomy" id="172901"/>
    <lineage>
        <taxon>Bacteria</taxon>
        <taxon>Pseudomonadati</taxon>
        <taxon>Lentisphaerota</taxon>
        <taxon>Lentisphaeria</taxon>
        <taxon>Victivallales</taxon>
        <taxon>Victivallaceae</taxon>
        <taxon>Victivallis</taxon>
    </lineage>
</organism>
<dbReference type="SUPFAM" id="SSF51445">
    <property type="entry name" value="(Trans)glycosidases"/>
    <property type="match status" value="1"/>
</dbReference>
<keyword evidence="1" id="KW-0732">Signal</keyword>
<dbReference type="InterPro" id="IPR017853">
    <property type="entry name" value="GH"/>
</dbReference>
<dbReference type="RefSeq" id="WP_133245247.1">
    <property type="nucleotide sequence ID" value="NZ_CABMMC010000027.1"/>
</dbReference>
<evidence type="ECO:0000313" key="3">
    <source>
        <dbReference type="Proteomes" id="UP000245959"/>
    </source>
</evidence>
<accession>A0A2U1AJT7</accession>
<comment type="caution">
    <text evidence="2">The sequence shown here is derived from an EMBL/GenBank/DDBJ whole genome shotgun (WGS) entry which is preliminary data.</text>
</comment>
<keyword evidence="3" id="KW-1185">Reference proteome</keyword>
<dbReference type="Proteomes" id="UP000245959">
    <property type="component" value="Unassembled WGS sequence"/>
</dbReference>
<evidence type="ECO:0000313" key="2">
    <source>
        <dbReference type="EMBL" id="PVY36689.1"/>
    </source>
</evidence>
<feature type="signal peptide" evidence="1">
    <location>
        <begin position="1"/>
        <end position="21"/>
    </location>
</feature>
<dbReference type="Gene3D" id="3.20.20.80">
    <property type="entry name" value="Glycosidases"/>
    <property type="match status" value="1"/>
</dbReference>
<proteinExistence type="predicted"/>
<reference evidence="2 3" key="1">
    <citation type="submission" date="2018-04" db="EMBL/GenBank/DDBJ databases">
        <title>Genomic Encyclopedia of Type Strains, Phase IV (KMG-IV): sequencing the most valuable type-strain genomes for metagenomic binning, comparative biology and taxonomic classification.</title>
        <authorList>
            <person name="Goeker M."/>
        </authorList>
    </citation>
    <scope>NUCLEOTIDE SEQUENCE [LARGE SCALE GENOMIC DNA]</scope>
    <source>
        <strain evidence="2 3">DSM 14823</strain>
    </source>
</reference>
<sequence length="1189" mass="130558">MMKYRQVLSGAVLAGALALPAAELVRVDFSREDAAQPPRSTGYVPGEVIDLPTGLPEQGARIVSGALELAFPASSSDAVSAWFGAWNLESSGRVGISFDLTVAAYRAPSDGRPETVLSAQLLGDQGRNIGMLTFVSEGPEKGIIQWNPASGAPERFGACRVGETYSFQINYDPASGAVEVTRQGGKTARSAGAGALPFRQFRIGSGWAVGGRDGAATVRVGKVAVRDAAKGGKAALPKVTAGPKTPSGIGEWDGRTLQAELKGPYEDRLQQQIPFGCTSYYLTPWRAYMDTHPASRFGRIQAVNWSDLSAPESEATMRLLAETGFRSFRLEIGWGHFGFDDESQLSAREVERLKLVLPLAKKYKLRPMILLNAHSGGPCPRRTVPVELAAAAPAGARELRLKGGFAPFRTGRTGLNNQEQWVAFPLITGLVPQPDGTVLAQLSAPLNRAVPAGKAELTELKYAPFSGDVLEDGTPNPEARETVDGWCRYVKHVTCAVRDILDSGDPEDAGFDVEVWNEYSFGSQFVWERNYYRPARKFRSYPAYAIAGKTTADAEVQAEIVLPLTIELVNDPAMRLPGVRVVSGFSNQRPWDNGSEMWPEQAGFSRHYYTNLDCSDTWHDSTGYLSAATENPDRLRRPPLDAQGKPGKGFVPELRFSLPESPCFGIKTEFMIRDMQPFPGPWAHHHRFSHPGTGRPALLWETEFNTYRRPFAEFLEKAYGVKRGDPRLQPVLQAVAAKALVRSFVFYCHKGIDTLFVFAVRNGEDEFSILPEAYFRALARNRYQLNDEVRRAAGPQIAAASNLNRLLGGAEPLVSTRRLTVRKLVEHRPRLVFRGDGTAAAPDRFHRDDFACLPFQLDASSYAVGYYVVTRDLLHGWNPQLDLLDPRRYEMPEQRFDLTLGNLNGTGAKLEIYDPILDRTFPVRPLAASGDTLTVPLPTVDYPRFLIVREKEAGPLVGAPELKRTGPDSAELAFTPNVSGQAEISWGAFPERRGGGSVTVSAEAGRRRTVGLNGFRPEYGVRIALRAGKLAAVWPQWDHDVAGVLEFRQTGGNIAKPERTAFLPDFAPEARRIAAVKPDGSWERDGEGFRRGGARLYRVPGGAEETAALLPVIARSDRRNAAMVEFGGIPAWLVVYDLDPTMHPDRKNHAFSYLILPGSNGSWIVEVPEKSDRKIMEALLKTVTLSENK</sequence>
<dbReference type="EMBL" id="QEKH01000033">
    <property type="protein sequence ID" value="PVY36689.1"/>
    <property type="molecule type" value="Genomic_DNA"/>
</dbReference>
<feature type="chain" id="PRO_5015576054" evidence="1">
    <location>
        <begin position="22"/>
        <end position="1189"/>
    </location>
</feature>
<dbReference type="GeneID" id="78296701"/>
<dbReference type="OrthoDB" id="9803686at2"/>
<dbReference type="AlphaFoldDB" id="A0A2U1AJT7"/>
<name>A0A2U1AJT7_9BACT</name>
<gene>
    <name evidence="2" type="ORF">C8D82_13315</name>
</gene>
<protein>
    <submittedName>
        <fullName evidence="2">Uncharacterized protein</fullName>
    </submittedName>
</protein>
<evidence type="ECO:0000256" key="1">
    <source>
        <dbReference type="SAM" id="SignalP"/>
    </source>
</evidence>